<feature type="region of interest" description="Disordered" evidence="9">
    <location>
        <begin position="363"/>
        <end position="388"/>
    </location>
</feature>
<dbReference type="PANTHER" id="PTHR31083">
    <property type="entry name" value="UPSTREAM OF FLC PROTEIN (DUF966)"/>
    <property type="match status" value="1"/>
</dbReference>
<evidence type="ECO:0000256" key="4">
    <source>
        <dbReference type="ARBA" id="ARBA00022618"/>
    </source>
</evidence>
<comment type="subunit">
    <text evidence="8">Homodimer. Forms long polymer filaments with other SOKs proteins polymers (e.g. SOK1, SOK2, SOK3 and SOK4) crucial for polar localization and biological activity. Binds to ANGUSTIFOLIA (AN).</text>
</comment>
<feature type="domain" description="SOSEKI DIX-like" evidence="10">
    <location>
        <begin position="46"/>
        <end position="133"/>
    </location>
</feature>
<comment type="similarity">
    <text evidence="7">Belongs to the SOSEKI family.</text>
</comment>
<dbReference type="GO" id="GO:0051301">
    <property type="term" value="P:cell division"/>
    <property type="evidence" value="ECO:0007669"/>
    <property type="project" value="UniProtKB-KW"/>
</dbReference>
<keyword evidence="4" id="KW-0132">Cell division</keyword>
<evidence type="ECO:0000259" key="10">
    <source>
        <dbReference type="Pfam" id="PF06136"/>
    </source>
</evidence>
<keyword evidence="5" id="KW-0472">Membrane</keyword>
<feature type="compositionally biased region" description="Low complexity" evidence="9">
    <location>
        <begin position="245"/>
        <end position="258"/>
    </location>
</feature>
<dbReference type="GO" id="GO:0051258">
    <property type="term" value="P:protein polymerization"/>
    <property type="evidence" value="ECO:0007669"/>
    <property type="project" value="UniProtKB-ARBA"/>
</dbReference>
<evidence type="ECO:0000313" key="12">
    <source>
        <dbReference type="Proteomes" id="UP001279734"/>
    </source>
</evidence>
<dbReference type="GO" id="GO:0051302">
    <property type="term" value="P:regulation of cell division"/>
    <property type="evidence" value="ECO:0007669"/>
    <property type="project" value="UniProtKB-ARBA"/>
</dbReference>
<dbReference type="GO" id="GO:0005886">
    <property type="term" value="C:plasma membrane"/>
    <property type="evidence" value="ECO:0007669"/>
    <property type="project" value="UniProtKB-SubCell"/>
</dbReference>
<dbReference type="GO" id="GO:2000067">
    <property type="term" value="P:regulation of root morphogenesis"/>
    <property type="evidence" value="ECO:0007669"/>
    <property type="project" value="UniProtKB-ARBA"/>
</dbReference>
<comment type="caution">
    <text evidence="11">The sequence shown here is derived from an EMBL/GenBank/DDBJ whole genome shotgun (WGS) entry which is preliminary data.</text>
</comment>
<feature type="region of interest" description="Disordered" evidence="9">
    <location>
        <begin position="140"/>
        <end position="174"/>
    </location>
</feature>
<keyword evidence="3" id="KW-1003">Cell membrane</keyword>
<protein>
    <recommendedName>
        <fullName evidence="10">SOSEKI DIX-like domain-containing protein</fullName>
    </recommendedName>
</protein>
<evidence type="ECO:0000256" key="8">
    <source>
        <dbReference type="ARBA" id="ARBA00046534"/>
    </source>
</evidence>
<keyword evidence="2" id="KW-0217">Developmental protein</keyword>
<reference evidence="11" key="1">
    <citation type="submission" date="2023-05" db="EMBL/GenBank/DDBJ databases">
        <title>Nepenthes gracilis genome sequencing.</title>
        <authorList>
            <person name="Fukushima K."/>
        </authorList>
    </citation>
    <scope>NUCLEOTIDE SEQUENCE</scope>
    <source>
        <strain evidence="11">SING2019-196</strain>
    </source>
</reference>
<dbReference type="PANTHER" id="PTHR31083:SF4">
    <property type="entry name" value="PROTEIN SOSEKI 4-RELATED"/>
    <property type="match status" value="1"/>
</dbReference>
<dbReference type="InterPro" id="IPR048351">
    <property type="entry name" value="SOK_DIX"/>
</dbReference>
<evidence type="ECO:0000313" key="11">
    <source>
        <dbReference type="EMBL" id="GMH12769.1"/>
    </source>
</evidence>
<accession>A0AAD3SL79</accession>
<feature type="compositionally biased region" description="Basic and acidic residues" evidence="9">
    <location>
        <begin position="335"/>
        <end position="346"/>
    </location>
</feature>
<gene>
    <name evidence="11" type="ORF">Nepgr_014610</name>
</gene>
<dbReference type="AlphaFoldDB" id="A0AAD3SL79"/>
<dbReference type="InterPro" id="IPR010369">
    <property type="entry name" value="SOK"/>
</dbReference>
<evidence type="ECO:0000256" key="1">
    <source>
        <dbReference type="ARBA" id="ARBA00004413"/>
    </source>
</evidence>
<feature type="region of interest" description="Disordered" evidence="9">
    <location>
        <begin position="198"/>
        <end position="290"/>
    </location>
</feature>
<feature type="compositionally biased region" description="Basic and acidic residues" evidence="9">
    <location>
        <begin position="207"/>
        <end position="218"/>
    </location>
</feature>
<proteinExistence type="inferred from homology"/>
<evidence type="ECO:0000256" key="9">
    <source>
        <dbReference type="SAM" id="MobiDB-lite"/>
    </source>
</evidence>
<dbReference type="PIRSF" id="PIRSF031043">
    <property type="entry name" value="UCP031043"/>
    <property type="match status" value="1"/>
</dbReference>
<evidence type="ECO:0000256" key="5">
    <source>
        <dbReference type="ARBA" id="ARBA00023136"/>
    </source>
</evidence>
<evidence type="ECO:0000256" key="6">
    <source>
        <dbReference type="ARBA" id="ARBA00023306"/>
    </source>
</evidence>
<feature type="compositionally biased region" description="Polar residues" evidence="9">
    <location>
        <begin position="269"/>
        <end position="279"/>
    </location>
</feature>
<keyword evidence="6" id="KW-0131">Cell cycle</keyword>
<dbReference type="GO" id="GO:0090708">
    <property type="term" value="P:specification of plant organ axis polarity"/>
    <property type="evidence" value="ECO:0007669"/>
    <property type="project" value="UniProtKB-ARBA"/>
</dbReference>
<dbReference type="Proteomes" id="UP001279734">
    <property type="component" value="Unassembled WGS sequence"/>
</dbReference>
<evidence type="ECO:0000256" key="3">
    <source>
        <dbReference type="ARBA" id="ARBA00022475"/>
    </source>
</evidence>
<sequence>MAVTLRGRSELQLMQVPKKWKERETSPERTKACAEPNIQNMRRVASVVYYLCRNGQLEHPHFMEVPLSSSEGLFLGDIIKKLSFLRGKGMAIQYSWSSKRSYKNGYVWHDLEENDFIHPVHGQEYVLKGSEILENFLTDKSSEMSSSSSTRKTAKIITSGDEAHSEARNRRRNQSCSSIDLHEYKVYKAECTGDFAQKAAADASTQTDDKRGRRRASEDEGDEPVVEGSMKIQEQSTELSREEISSPPSDSSPEAQESMTKRDRGRLVPSTQTVTQADNDPTDRTANYCPSGRIKASSVLMSLISCGSTSFRDDGAAAVEEHGVPLISQSKPRLPRGENEMGKEIEDPSGSFAKIAPVDKAHFSGSLPAETTKKDEIPGLNRSSSCNSDRTLHLDLAEQERGVLAKCMPRKPKTQLAKREINTEKRS</sequence>
<keyword evidence="12" id="KW-1185">Reference proteome</keyword>
<name>A0AAD3SL79_NEPGR</name>
<evidence type="ECO:0000256" key="7">
    <source>
        <dbReference type="ARBA" id="ARBA00024211"/>
    </source>
</evidence>
<organism evidence="11 12">
    <name type="scientific">Nepenthes gracilis</name>
    <name type="common">Slender pitcher plant</name>
    <dbReference type="NCBI Taxonomy" id="150966"/>
    <lineage>
        <taxon>Eukaryota</taxon>
        <taxon>Viridiplantae</taxon>
        <taxon>Streptophyta</taxon>
        <taxon>Embryophyta</taxon>
        <taxon>Tracheophyta</taxon>
        <taxon>Spermatophyta</taxon>
        <taxon>Magnoliopsida</taxon>
        <taxon>eudicotyledons</taxon>
        <taxon>Gunneridae</taxon>
        <taxon>Pentapetalae</taxon>
        <taxon>Caryophyllales</taxon>
        <taxon>Nepenthaceae</taxon>
        <taxon>Nepenthes</taxon>
    </lineage>
</organism>
<evidence type="ECO:0000256" key="2">
    <source>
        <dbReference type="ARBA" id="ARBA00022473"/>
    </source>
</evidence>
<dbReference type="Pfam" id="PF06136">
    <property type="entry name" value="SOK"/>
    <property type="match status" value="1"/>
</dbReference>
<comment type="subcellular location">
    <subcellularLocation>
        <location evidence="1">Cell membrane</location>
        <topology evidence="1">Peripheral membrane protein</topology>
        <orientation evidence="1">Cytoplasmic side</orientation>
    </subcellularLocation>
</comment>
<dbReference type="EMBL" id="BSYO01000012">
    <property type="protein sequence ID" value="GMH12769.1"/>
    <property type="molecule type" value="Genomic_DNA"/>
</dbReference>
<dbReference type="InterPro" id="IPR021182">
    <property type="entry name" value="SOK_magnoliopsida"/>
</dbReference>
<feature type="region of interest" description="Disordered" evidence="9">
    <location>
        <begin position="329"/>
        <end position="350"/>
    </location>
</feature>